<dbReference type="EMBL" id="JN935380">
    <property type="protein sequence ID" value="AFR23537.1"/>
    <property type="molecule type" value="Viral_cRNA"/>
</dbReference>
<dbReference type="Proteomes" id="UP000146330">
    <property type="component" value="Segment"/>
</dbReference>
<organismHost>
    <name type="scientific">Syncerus caffer</name>
    <name type="common">African buffalo</name>
    <dbReference type="NCBI Taxonomy" id="9970"/>
</organismHost>
<dbReference type="SMR" id="K4HKI5"/>
<dbReference type="RefSeq" id="YP_009177244.1">
    <property type="nucleotide sequence ID" value="NC_028246.1"/>
</dbReference>
<organismHost>
    <name type="scientific">Bubalus bubalis</name>
    <name type="common">Domestic water buffalo</name>
    <dbReference type="NCBI Taxonomy" id="89462"/>
</organismHost>
<name>K4HKI5_ARV</name>
<evidence type="ECO:0000313" key="4">
    <source>
        <dbReference type="Proteomes" id="UP000146330"/>
    </source>
</evidence>
<keyword evidence="2" id="KW-0472">Membrane</keyword>
<feature type="compositionally biased region" description="Basic residues" evidence="1">
    <location>
        <begin position="88"/>
        <end position="101"/>
    </location>
</feature>
<feature type="region of interest" description="Disordered" evidence="1">
    <location>
        <begin position="88"/>
        <end position="108"/>
    </location>
</feature>
<accession>K4HKI5</accession>
<feature type="transmembrane region" description="Helical" evidence="2">
    <location>
        <begin position="41"/>
        <end position="63"/>
    </location>
</feature>
<organismHost>
    <name type="scientific">Bos taurus</name>
    <name type="common">Bovine</name>
    <dbReference type="NCBI Taxonomy" id="9913"/>
</organismHost>
<organism evidence="3 4">
    <name type="scientific">Adelaide River virus</name>
    <name type="common">ARV</name>
    <dbReference type="NCBI Taxonomy" id="31612"/>
    <lineage>
        <taxon>Viruses</taxon>
        <taxon>Riboviria</taxon>
        <taxon>Orthornavirae</taxon>
        <taxon>Negarnaviricota</taxon>
        <taxon>Haploviricotina</taxon>
        <taxon>Monjiviricetes</taxon>
        <taxon>Mononegavirales</taxon>
        <taxon>Rhabdoviridae</taxon>
        <taxon>Alpharhabdovirinae</taxon>
        <taxon>Ephemerovirus</taxon>
        <taxon>Ephemerovirus adelaide</taxon>
    </lineage>
</organism>
<protein>
    <submittedName>
        <fullName evidence="3">Alpha 1 protein</fullName>
    </submittedName>
</protein>
<proteinExistence type="predicted"/>
<gene>
    <name evidence="3" type="primary">alpha</name>
</gene>
<evidence type="ECO:0000256" key="1">
    <source>
        <dbReference type="SAM" id="MobiDB-lite"/>
    </source>
</evidence>
<keyword evidence="4" id="KW-1185">Reference proteome</keyword>
<dbReference type="KEGG" id="vg:26123214"/>
<reference evidence="3 4" key="1">
    <citation type="submission" date="2011-10" db="EMBL/GenBank/DDBJ databases">
        <title>Characterisation of Kotokan and Obodhiang viruses provides a novel insight into the genetic diversity of the ephemeroviruses.</title>
        <authorList>
            <person name="Blasdell K."/>
            <person name="Bulach D.M."/>
            <person name="Voysey R."/>
            <person name="Boyle D.B."/>
            <person name="Walker P.J."/>
        </authorList>
    </citation>
    <scope>NUCLEOTIDE SEQUENCE [LARGE SCALE GENOMIC DNA]</scope>
    <source>
        <strain evidence="3">DPP61</strain>
    </source>
</reference>
<evidence type="ECO:0000313" key="3">
    <source>
        <dbReference type="EMBL" id="AFR23537.1"/>
    </source>
</evidence>
<keyword evidence="2" id="KW-1133">Transmembrane helix</keyword>
<keyword evidence="2" id="KW-0812">Transmembrane</keyword>
<evidence type="ECO:0000256" key="2">
    <source>
        <dbReference type="SAM" id="Phobius"/>
    </source>
</evidence>
<dbReference type="GeneID" id="26123214"/>
<sequence length="108" mass="12546">MADHARLISLPSSVQDFFNQISSIFKSIENFYLLYKTRLKIFLICTIALIVIVLVAKIIKYTLAFHACIKIYCKPLIKTTNCLLKLGKRKRRKKKRKGKSIRLKELSS</sequence>
<organismHost>
    <name type="scientific">Culicoides</name>
    <dbReference type="NCBI Taxonomy" id="58271"/>
</organismHost>